<dbReference type="STRING" id="299467.A0A443S119"/>
<dbReference type="InterPro" id="IPR045154">
    <property type="entry name" value="PCF11-like"/>
</dbReference>
<dbReference type="Gene3D" id="1.25.40.90">
    <property type="match status" value="1"/>
</dbReference>
<dbReference type="InterPro" id="IPR008942">
    <property type="entry name" value="ENTH_VHS"/>
</dbReference>
<organism evidence="2 3">
    <name type="scientific">Leptotrombidium deliense</name>
    <dbReference type="NCBI Taxonomy" id="299467"/>
    <lineage>
        <taxon>Eukaryota</taxon>
        <taxon>Metazoa</taxon>
        <taxon>Ecdysozoa</taxon>
        <taxon>Arthropoda</taxon>
        <taxon>Chelicerata</taxon>
        <taxon>Arachnida</taxon>
        <taxon>Acari</taxon>
        <taxon>Acariformes</taxon>
        <taxon>Trombidiformes</taxon>
        <taxon>Prostigmata</taxon>
        <taxon>Anystina</taxon>
        <taxon>Parasitengona</taxon>
        <taxon>Trombiculoidea</taxon>
        <taxon>Trombiculidae</taxon>
        <taxon>Leptotrombidium</taxon>
    </lineage>
</organism>
<dbReference type="OrthoDB" id="343582at2759"/>
<proteinExistence type="predicted"/>
<dbReference type="EMBL" id="NCKV01013106">
    <property type="protein sequence ID" value="RWS21232.1"/>
    <property type="molecule type" value="Genomic_DNA"/>
</dbReference>
<dbReference type="PROSITE" id="PS51391">
    <property type="entry name" value="CID"/>
    <property type="match status" value="1"/>
</dbReference>
<comment type="caution">
    <text evidence="2">The sequence shown here is derived from an EMBL/GenBank/DDBJ whole genome shotgun (WGS) entry which is preliminary data.</text>
</comment>
<dbReference type="AlphaFoldDB" id="A0A443S119"/>
<dbReference type="InterPro" id="IPR006569">
    <property type="entry name" value="CID_dom"/>
</dbReference>
<reference evidence="2 3" key="1">
    <citation type="journal article" date="2018" name="Gigascience">
        <title>Genomes of trombidid mites reveal novel predicted allergens and laterally-transferred genes associated with secondary metabolism.</title>
        <authorList>
            <person name="Dong X."/>
            <person name="Chaisiri K."/>
            <person name="Xia D."/>
            <person name="Armstrong S.D."/>
            <person name="Fang Y."/>
            <person name="Donnelly M.J."/>
            <person name="Kadowaki T."/>
            <person name="McGarry J.W."/>
            <person name="Darby A.C."/>
            <person name="Makepeace B.L."/>
        </authorList>
    </citation>
    <scope>NUCLEOTIDE SEQUENCE [LARGE SCALE GENOMIC DNA]</scope>
    <source>
        <strain evidence="2">UoL-UT</strain>
    </source>
</reference>
<gene>
    <name evidence="2" type="ORF">B4U80_07519</name>
</gene>
<dbReference type="PANTHER" id="PTHR15921:SF3">
    <property type="entry name" value="PRE-MRNA CLEAVAGE COMPLEX 2 PROTEIN PCF11"/>
    <property type="match status" value="1"/>
</dbReference>
<dbReference type="InterPro" id="IPR047415">
    <property type="entry name" value="Pcf11_CID"/>
</dbReference>
<feature type="domain" description="CID" evidence="1">
    <location>
        <begin position="6"/>
        <end position="106"/>
    </location>
</feature>
<keyword evidence="3" id="KW-1185">Reference proteome</keyword>
<dbReference type="Pfam" id="PF04818">
    <property type="entry name" value="CID"/>
    <property type="match status" value="1"/>
</dbReference>
<dbReference type="GO" id="GO:0000993">
    <property type="term" value="F:RNA polymerase II complex binding"/>
    <property type="evidence" value="ECO:0007669"/>
    <property type="project" value="InterPro"/>
</dbReference>
<evidence type="ECO:0000259" key="1">
    <source>
        <dbReference type="PROSITE" id="PS51391"/>
    </source>
</evidence>
<dbReference type="SMART" id="SM00582">
    <property type="entry name" value="RPR"/>
    <property type="match status" value="1"/>
</dbReference>
<dbReference type="GO" id="GO:0003729">
    <property type="term" value="F:mRNA binding"/>
    <property type="evidence" value="ECO:0007669"/>
    <property type="project" value="InterPro"/>
</dbReference>
<feature type="non-terminal residue" evidence="2">
    <location>
        <position position="106"/>
    </location>
</feature>
<dbReference type="GO" id="GO:0005849">
    <property type="term" value="C:mRNA cleavage factor complex"/>
    <property type="evidence" value="ECO:0007669"/>
    <property type="project" value="TreeGrafter"/>
</dbReference>
<dbReference type="VEuPathDB" id="VectorBase:LDEU010808"/>
<accession>A0A443S119</accession>
<dbReference type="Proteomes" id="UP000288716">
    <property type="component" value="Unassembled WGS sequence"/>
</dbReference>
<dbReference type="GO" id="GO:0005737">
    <property type="term" value="C:cytoplasm"/>
    <property type="evidence" value="ECO:0007669"/>
    <property type="project" value="TreeGrafter"/>
</dbReference>
<dbReference type="CDD" id="cd16982">
    <property type="entry name" value="CID_Pcf11"/>
    <property type="match status" value="1"/>
</dbReference>
<evidence type="ECO:0000313" key="3">
    <source>
        <dbReference type="Proteomes" id="UP000288716"/>
    </source>
</evidence>
<dbReference type="PANTHER" id="PTHR15921">
    <property type="entry name" value="PRE-MRNA CLEAVAGE COMPLEX II"/>
    <property type="match status" value="1"/>
</dbReference>
<dbReference type="GO" id="GO:0031124">
    <property type="term" value="P:mRNA 3'-end processing"/>
    <property type="evidence" value="ECO:0007669"/>
    <property type="project" value="InterPro"/>
</dbReference>
<dbReference type="SUPFAM" id="SSF48464">
    <property type="entry name" value="ENTH/VHS domain"/>
    <property type="match status" value="1"/>
</dbReference>
<dbReference type="GO" id="GO:0006369">
    <property type="term" value="P:termination of RNA polymerase II transcription"/>
    <property type="evidence" value="ECO:0007669"/>
    <property type="project" value="InterPro"/>
</dbReference>
<protein>
    <submittedName>
        <fullName evidence="2">Pre-mRNA cleavage complex 2 protein Pcf11-like isoform X1</fullName>
    </submittedName>
</protein>
<name>A0A443S119_9ACAR</name>
<sequence>MAAKNEEPEAITEYRASLNDLTFNSKPQINMLTMLADDYKEAAPEIVKCIEQRMNSVSADKRLPLLYLMDSICKNINGHYVKLFTQNIVSTFCHVFEKADEKTRLS</sequence>
<evidence type="ECO:0000313" key="2">
    <source>
        <dbReference type="EMBL" id="RWS21232.1"/>
    </source>
</evidence>